<reference evidence="2" key="2">
    <citation type="submission" date="2020-09" db="EMBL/GenBank/DDBJ databases">
        <authorList>
            <person name="Sun Q."/>
            <person name="Ohkuma M."/>
        </authorList>
    </citation>
    <scope>NUCLEOTIDE SEQUENCE</scope>
    <source>
        <strain evidence="2">JCM 31311</strain>
    </source>
</reference>
<sequence length="200" mass="22517">MEFGGLTVEVLSGPQIASAVPALSRLRVAVFREFPYLYAGDEAYETQYLQTYLDAPSSLVALVRTQSGEVVGASSALPLSAELPELRAPFEAASLPVGKFWYLAESVLLPEYRGRGLGVRFFAERERRGRELGYRTATFCAVDRPAQHPRRPAGYVPLDAFWTERGYHRRGDLRAFLSWQDLDEAHESPKPMTFWLKELT</sequence>
<feature type="domain" description="N-acetyltransferase" evidence="1">
    <location>
        <begin position="8"/>
        <end position="183"/>
    </location>
</feature>
<keyword evidence="3" id="KW-1185">Reference proteome</keyword>
<dbReference type="CDD" id="cd04301">
    <property type="entry name" value="NAT_SF"/>
    <property type="match status" value="1"/>
</dbReference>
<evidence type="ECO:0000313" key="3">
    <source>
        <dbReference type="Proteomes" id="UP000603865"/>
    </source>
</evidence>
<dbReference type="PROSITE" id="PS51186">
    <property type="entry name" value="GNAT"/>
    <property type="match status" value="1"/>
</dbReference>
<accession>A0A918F9F3</accession>
<dbReference type="InterPro" id="IPR016181">
    <property type="entry name" value="Acyl_CoA_acyltransferase"/>
</dbReference>
<dbReference type="Gene3D" id="3.40.630.30">
    <property type="match status" value="1"/>
</dbReference>
<dbReference type="InterPro" id="IPR000182">
    <property type="entry name" value="GNAT_dom"/>
</dbReference>
<gene>
    <name evidence="2" type="ORF">GCM10008957_37490</name>
</gene>
<dbReference type="SUPFAM" id="SSF55729">
    <property type="entry name" value="Acyl-CoA N-acyltransferases (Nat)"/>
    <property type="match status" value="1"/>
</dbReference>
<dbReference type="AlphaFoldDB" id="A0A918F9F3"/>
<dbReference type="Pfam" id="PF00583">
    <property type="entry name" value="Acetyltransf_1"/>
    <property type="match status" value="1"/>
</dbReference>
<comment type="caution">
    <text evidence="2">The sequence shown here is derived from an EMBL/GenBank/DDBJ whole genome shotgun (WGS) entry which is preliminary data.</text>
</comment>
<reference evidence="2" key="1">
    <citation type="journal article" date="2014" name="Int. J. Syst. Evol. Microbiol.">
        <title>Complete genome sequence of Corynebacterium casei LMG S-19264T (=DSM 44701T), isolated from a smear-ripened cheese.</title>
        <authorList>
            <consortium name="US DOE Joint Genome Institute (JGI-PGF)"/>
            <person name="Walter F."/>
            <person name="Albersmeier A."/>
            <person name="Kalinowski J."/>
            <person name="Ruckert C."/>
        </authorList>
    </citation>
    <scope>NUCLEOTIDE SEQUENCE</scope>
    <source>
        <strain evidence="2">JCM 31311</strain>
    </source>
</reference>
<evidence type="ECO:0000259" key="1">
    <source>
        <dbReference type="PROSITE" id="PS51186"/>
    </source>
</evidence>
<name>A0A918F9F3_9DEIO</name>
<proteinExistence type="predicted"/>
<organism evidence="2 3">
    <name type="scientific">Deinococcus ruber</name>
    <dbReference type="NCBI Taxonomy" id="1848197"/>
    <lineage>
        <taxon>Bacteria</taxon>
        <taxon>Thermotogati</taxon>
        <taxon>Deinococcota</taxon>
        <taxon>Deinococci</taxon>
        <taxon>Deinococcales</taxon>
        <taxon>Deinococcaceae</taxon>
        <taxon>Deinococcus</taxon>
    </lineage>
</organism>
<dbReference type="Proteomes" id="UP000603865">
    <property type="component" value="Unassembled WGS sequence"/>
</dbReference>
<dbReference type="EMBL" id="BMQL01000027">
    <property type="protein sequence ID" value="GGR21717.1"/>
    <property type="molecule type" value="Genomic_DNA"/>
</dbReference>
<evidence type="ECO:0000313" key="2">
    <source>
        <dbReference type="EMBL" id="GGR21717.1"/>
    </source>
</evidence>
<dbReference type="GO" id="GO:0016747">
    <property type="term" value="F:acyltransferase activity, transferring groups other than amino-acyl groups"/>
    <property type="evidence" value="ECO:0007669"/>
    <property type="project" value="InterPro"/>
</dbReference>
<protein>
    <submittedName>
        <fullName evidence="2">GNAT family acetyltransferase</fullName>
    </submittedName>
</protein>